<dbReference type="EMBL" id="JBBPFD010000011">
    <property type="protein sequence ID" value="KAK7907198.1"/>
    <property type="molecule type" value="Genomic_DNA"/>
</dbReference>
<protein>
    <submittedName>
        <fullName evidence="1">Uncharacterized protein</fullName>
    </submittedName>
</protein>
<organism evidence="1 2">
    <name type="scientific">Mugilogobius chulae</name>
    <name type="common">yellowstripe goby</name>
    <dbReference type="NCBI Taxonomy" id="88201"/>
    <lineage>
        <taxon>Eukaryota</taxon>
        <taxon>Metazoa</taxon>
        <taxon>Chordata</taxon>
        <taxon>Craniata</taxon>
        <taxon>Vertebrata</taxon>
        <taxon>Euteleostomi</taxon>
        <taxon>Actinopterygii</taxon>
        <taxon>Neopterygii</taxon>
        <taxon>Teleostei</taxon>
        <taxon>Neoteleostei</taxon>
        <taxon>Acanthomorphata</taxon>
        <taxon>Gobiaria</taxon>
        <taxon>Gobiiformes</taxon>
        <taxon>Gobioidei</taxon>
        <taxon>Gobiidae</taxon>
        <taxon>Gobionellinae</taxon>
        <taxon>Mugilogobius</taxon>
    </lineage>
</organism>
<keyword evidence="2" id="KW-1185">Reference proteome</keyword>
<proteinExistence type="predicted"/>
<gene>
    <name evidence="1" type="ORF">WMY93_015810</name>
</gene>
<evidence type="ECO:0000313" key="1">
    <source>
        <dbReference type="EMBL" id="KAK7907198.1"/>
    </source>
</evidence>
<name>A0AAW0NXK8_9GOBI</name>
<accession>A0AAW0NXK8</accession>
<dbReference type="AlphaFoldDB" id="A0AAW0NXK8"/>
<sequence length="183" mass="20874">MLCFITYYEDRTARKPTALLYQDCSAQTCEPGYVNRTWEDIEDGSCRDFIEEYITAYPSRPMVLLKFKDQISALNLLNYVYSPTCCVCNPFEKKTGLQKQLIIVLKRSEQALATLAVKPEPTSQSAVIVKNVYFGRFGGCKSHCGAECRAEEEIPFQDIKQTVSRCLAPTEEAQEDFTLSYRE</sequence>
<comment type="caution">
    <text evidence="1">The sequence shown here is derived from an EMBL/GenBank/DDBJ whole genome shotgun (WGS) entry which is preliminary data.</text>
</comment>
<reference evidence="2" key="1">
    <citation type="submission" date="2024-04" db="EMBL/GenBank/DDBJ databases">
        <title>Salinicola lusitanus LLJ914,a marine bacterium isolated from the Okinawa Trough.</title>
        <authorList>
            <person name="Li J."/>
        </authorList>
    </citation>
    <scope>NUCLEOTIDE SEQUENCE [LARGE SCALE GENOMIC DNA]</scope>
</reference>
<dbReference type="Proteomes" id="UP001460270">
    <property type="component" value="Unassembled WGS sequence"/>
</dbReference>
<evidence type="ECO:0000313" key="2">
    <source>
        <dbReference type="Proteomes" id="UP001460270"/>
    </source>
</evidence>